<dbReference type="Proteomes" id="UP000034004">
    <property type="component" value="Unassembled WGS sequence"/>
</dbReference>
<accession>A0A0G0AYE8</accession>
<name>A0A0G0AYE8_9BACT</name>
<evidence type="ECO:0000256" key="1">
    <source>
        <dbReference type="SAM" id="MobiDB-lite"/>
    </source>
</evidence>
<feature type="region of interest" description="Disordered" evidence="1">
    <location>
        <begin position="69"/>
        <end position="92"/>
    </location>
</feature>
<dbReference type="AlphaFoldDB" id="A0A0G0AYE8"/>
<comment type="caution">
    <text evidence="2">The sequence shown here is derived from an EMBL/GenBank/DDBJ whole genome shotgun (WGS) entry which is preliminary data.</text>
</comment>
<evidence type="ECO:0000313" key="3">
    <source>
        <dbReference type="Proteomes" id="UP000034004"/>
    </source>
</evidence>
<protein>
    <submittedName>
        <fullName evidence="2">Uncharacterized protein</fullName>
    </submittedName>
</protein>
<proteinExistence type="predicted"/>
<evidence type="ECO:0000313" key="2">
    <source>
        <dbReference type="EMBL" id="KKP62074.1"/>
    </source>
</evidence>
<reference evidence="2 3" key="1">
    <citation type="journal article" date="2015" name="Nature">
        <title>rRNA introns, odd ribosomes, and small enigmatic genomes across a large radiation of phyla.</title>
        <authorList>
            <person name="Brown C.T."/>
            <person name="Hug L.A."/>
            <person name="Thomas B.C."/>
            <person name="Sharon I."/>
            <person name="Castelle C.J."/>
            <person name="Singh A."/>
            <person name="Wilkins M.J."/>
            <person name="Williams K.H."/>
            <person name="Banfield J.F."/>
        </authorList>
    </citation>
    <scope>NUCLEOTIDE SEQUENCE [LARGE SCALE GENOMIC DNA]</scope>
</reference>
<feature type="compositionally biased region" description="Basic and acidic residues" evidence="1">
    <location>
        <begin position="79"/>
        <end position="92"/>
    </location>
</feature>
<dbReference type="STRING" id="1618484.UR56_C0007G0057"/>
<sequence>MAEKPALVPTGSGCLSLFLRFIGLKIVFEPPKLTNEPLVEKVDLKSSSRHQAITGPDLRYVHPELVPSQPEYIQQNGGKTERVYNGQDRRGG</sequence>
<gene>
    <name evidence="2" type="ORF">UR56_C0007G0057</name>
</gene>
<dbReference type="EMBL" id="LBPR01000007">
    <property type="protein sequence ID" value="KKP62074.1"/>
    <property type="molecule type" value="Genomic_DNA"/>
</dbReference>
<organism evidence="2 3">
    <name type="scientific">Candidatus Roizmanbacteria bacterium GW2011_GWC2_34_23</name>
    <dbReference type="NCBI Taxonomy" id="1618484"/>
    <lineage>
        <taxon>Bacteria</taxon>
        <taxon>Candidatus Roizmaniibacteriota</taxon>
    </lineage>
</organism>